<proteinExistence type="predicted"/>
<accession>A0AAD8K353</accession>
<keyword evidence="1" id="KW-0812">Transmembrane</keyword>
<feature type="transmembrane region" description="Helical" evidence="1">
    <location>
        <begin position="45"/>
        <end position="67"/>
    </location>
</feature>
<comment type="caution">
    <text evidence="2">The sequence shown here is derived from an EMBL/GenBank/DDBJ whole genome shotgun (WGS) entry which is preliminary data.</text>
</comment>
<feature type="transmembrane region" description="Helical" evidence="1">
    <location>
        <begin position="6"/>
        <end position="24"/>
    </location>
</feature>
<dbReference type="EMBL" id="JAUHHV010000009">
    <property type="protein sequence ID" value="KAK1413441.1"/>
    <property type="molecule type" value="Genomic_DNA"/>
</dbReference>
<keyword evidence="1" id="KW-0472">Membrane</keyword>
<protein>
    <recommendedName>
        <fullName evidence="4">Transmembrane protein</fullName>
    </recommendedName>
</protein>
<organism evidence="2 3">
    <name type="scientific">Tagetes erecta</name>
    <name type="common">African marigold</name>
    <dbReference type="NCBI Taxonomy" id="13708"/>
    <lineage>
        <taxon>Eukaryota</taxon>
        <taxon>Viridiplantae</taxon>
        <taxon>Streptophyta</taxon>
        <taxon>Embryophyta</taxon>
        <taxon>Tracheophyta</taxon>
        <taxon>Spermatophyta</taxon>
        <taxon>Magnoliopsida</taxon>
        <taxon>eudicotyledons</taxon>
        <taxon>Gunneridae</taxon>
        <taxon>Pentapetalae</taxon>
        <taxon>asterids</taxon>
        <taxon>campanulids</taxon>
        <taxon>Asterales</taxon>
        <taxon>Asteraceae</taxon>
        <taxon>Asteroideae</taxon>
        <taxon>Heliantheae alliance</taxon>
        <taxon>Tageteae</taxon>
        <taxon>Tagetes</taxon>
    </lineage>
</organism>
<dbReference type="Proteomes" id="UP001229421">
    <property type="component" value="Unassembled WGS sequence"/>
</dbReference>
<evidence type="ECO:0008006" key="4">
    <source>
        <dbReference type="Google" id="ProtNLM"/>
    </source>
</evidence>
<reference evidence="2" key="1">
    <citation type="journal article" date="2023" name="bioRxiv">
        <title>Improved chromosome-level genome assembly for marigold (Tagetes erecta).</title>
        <authorList>
            <person name="Jiang F."/>
            <person name="Yuan L."/>
            <person name="Wang S."/>
            <person name="Wang H."/>
            <person name="Xu D."/>
            <person name="Wang A."/>
            <person name="Fan W."/>
        </authorList>
    </citation>
    <scope>NUCLEOTIDE SEQUENCE</scope>
    <source>
        <strain evidence="2">WSJ</strain>
        <tissue evidence="2">Leaf</tissue>
    </source>
</reference>
<evidence type="ECO:0000313" key="3">
    <source>
        <dbReference type="Proteomes" id="UP001229421"/>
    </source>
</evidence>
<evidence type="ECO:0000313" key="2">
    <source>
        <dbReference type="EMBL" id="KAK1413441.1"/>
    </source>
</evidence>
<sequence>MPPSHFTMFFTIYIIAHFIIFCNWSPKLRPKALFSNTAPNRAIPVVVTGVMVGVGVVVAVAVGVGVGKSMTFYFFIKGEGVVWTRRRQGGEGRRSLTRCRARGRRFGVRGRGCARCRARGRRQGCHRLRRGGDELPPRLPPRHHSVLPYPCHVLGLEQSNKIR</sequence>
<dbReference type="AlphaFoldDB" id="A0AAD8K353"/>
<keyword evidence="1" id="KW-1133">Transmembrane helix</keyword>
<name>A0AAD8K353_TARER</name>
<gene>
    <name evidence="2" type="ORF">QVD17_35214</name>
</gene>
<evidence type="ECO:0000256" key="1">
    <source>
        <dbReference type="SAM" id="Phobius"/>
    </source>
</evidence>
<keyword evidence="3" id="KW-1185">Reference proteome</keyword>